<keyword evidence="4 10" id="KW-0238">DNA-binding</keyword>
<reference evidence="9 11" key="1">
    <citation type="journal article" date="2015" name="Int. J. Syst. Evol. Microbiol.">
        <title>Bacillus glycinifermentans sp. nov., isolated from fermented soybean paste.</title>
        <authorList>
            <person name="Kim S.J."/>
            <person name="Dunlap C.A."/>
            <person name="Kwon S.W."/>
            <person name="Rooney A.P."/>
        </authorList>
    </citation>
    <scope>NUCLEOTIDE SEQUENCE [LARGE SCALE GENOMIC DNA]</scope>
    <source>
        <strain evidence="9 11">GO-13</strain>
    </source>
</reference>
<feature type="domain" description="HTH LytTR-type" evidence="8">
    <location>
        <begin position="135"/>
        <end position="239"/>
    </location>
</feature>
<accession>A0A0J6EF17</accession>
<dbReference type="Gene3D" id="2.40.50.40">
    <property type="match status" value="1"/>
</dbReference>
<evidence type="ECO:0000313" key="12">
    <source>
        <dbReference type="Proteomes" id="UP001341297"/>
    </source>
</evidence>
<dbReference type="STRING" id="1664069.BGLY_3427"/>
<keyword evidence="2" id="KW-0902">Two-component regulatory system</keyword>
<dbReference type="PROSITE" id="PS50110">
    <property type="entry name" value="RESPONSE_REGULATORY"/>
    <property type="match status" value="1"/>
</dbReference>
<dbReference type="Pfam" id="PF04397">
    <property type="entry name" value="LytTR"/>
    <property type="match status" value="1"/>
</dbReference>
<evidence type="ECO:0000313" key="11">
    <source>
        <dbReference type="Proteomes" id="UP000036168"/>
    </source>
</evidence>
<dbReference type="AlphaFoldDB" id="A0A0J6EF17"/>
<dbReference type="Gene3D" id="2.20.25.10">
    <property type="match status" value="1"/>
</dbReference>
<protein>
    <submittedName>
        <fullName evidence="10">LytTR family DNA-binding domain-containing protein</fullName>
    </submittedName>
    <submittedName>
        <fullName evidence="9">Two-component system response regulator</fullName>
    </submittedName>
</protein>
<dbReference type="EMBL" id="JARRTL010000010">
    <property type="protein sequence ID" value="MEC0485560.1"/>
    <property type="molecule type" value="Genomic_DNA"/>
</dbReference>
<evidence type="ECO:0000256" key="1">
    <source>
        <dbReference type="ARBA" id="ARBA00022553"/>
    </source>
</evidence>
<dbReference type="Gene3D" id="3.40.50.2300">
    <property type="match status" value="1"/>
</dbReference>
<dbReference type="InterPro" id="IPR011006">
    <property type="entry name" value="CheY-like_superfamily"/>
</dbReference>
<keyword evidence="1 6" id="KW-0597">Phosphoprotein</keyword>
<dbReference type="PROSITE" id="PS50930">
    <property type="entry name" value="HTH_LYTTR"/>
    <property type="match status" value="1"/>
</dbReference>
<dbReference type="GO" id="GO:0000156">
    <property type="term" value="F:phosphorelay response regulator activity"/>
    <property type="evidence" value="ECO:0007669"/>
    <property type="project" value="InterPro"/>
</dbReference>
<feature type="domain" description="Response regulatory" evidence="7">
    <location>
        <begin position="3"/>
        <end position="117"/>
    </location>
</feature>
<evidence type="ECO:0000256" key="6">
    <source>
        <dbReference type="PROSITE-ProRule" id="PRU00169"/>
    </source>
</evidence>
<dbReference type="Pfam" id="PF00072">
    <property type="entry name" value="Response_reg"/>
    <property type="match status" value="1"/>
</dbReference>
<name>A0A0J6EF17_9BACI</name>
<evidence type="ECO:0000313" key="9">
    <source>
        <dbReference type="EMBL" id="KRT94758.1"/>
    </source>
</evidence>
<sequence>MLKVLIVDDEMFARDELRYLLERTKEVDAIDEAEHIEEAFDKMADQKPDILFLDIDLSGENGFDIAKRLKKMSAPPAVVFATAYDEYALKAFEVDAIDYLTKPFDEERIRQTIKKYRRMHPENKEEKPPSGHQRLALNVDESIVILDTSEIVYAGLKDGRVVVKTFDASYAVHDTLVVLEQKLPQSLFIRVHRSFLANMDHMKEVKPWFNSTYNLLMKDGSTIPVSRTYAKELKKLLHMM</sequence>
<dbReference type="PANTHER" id="PTHR37299:SF1">
    <property type="entry name" value="STAGE 0 SPORULATION PROTEIN A HOMOLOG"/>
    <property type="match status" value="1"/>
</dbReference>
<dbReference type="InterPro" id="IPR007492">
    <property type="entry name" value="LytTR_DNA-bd_dom"/>
</dbReference>
<accession>A0A0J6F133</accession>
<dbReference type="GO" id="GO:0003677">
    <property type="term" value="F:DNA binding"/>
    <property type="evidence" value="ECO:0007669"/>
    <property type="project" value="UniProtKB-KW"/>
</dbReference>
<keyword evidence="5" id="KW-0804">Transcription</keyword>
<evidence type="ECO:0000313" key="10">
    <source>
        <dbReference type="EMBL" id="MEC0485560.1"/>
    </source>
</evidence>
<dbReference type="CDD" id="cd17532">
    <property type="entry name" value="REC_LytTR_AlgR-like"/>
    <property type="match status" value="1"/>
</dbReference>
<reference evidence="9" key="2">
    <citation type="submission" date="2015-10" db="EMBL/GenBank/DDBJ databases">
        <authorList>
            <person name="Gilbert D.G."/>
        </authorList>
    </citation>
    <scope>NUCLEOTIDE SEQUENCE</scope>
    <source>
        <strain evidence="9">GO-13</strain>
    </source>
</reference>
<dbReference type="EMBL" id="LECW02000005">
    <property type="protein sequence ID" value="KRT94758.1"/>
    <property type="molecule type" value="Genomic_DNA"/>
</dbReference>
<dbReference type="SMART" id="SM00448">
    <property type="entry name" value="REC"/>
    <property type="match status" value="1"/>
</dbReference>
<evidence type="ECO:0000256" key="2">
    <source>
        <dbReference type="ARBA" id="ARBA00023012"/>
    </source>
</evidence>
<evidence type="ECO:0000256" key="5">
    <source>
        <dbReference type="ARBA" id="ARBA00023163"/>
    </source>
</evidence>
<dbReference type="InterPro" id="IPR046947">
    <property type="entry name" value="LytR-like"/>
</dbReference>
<keyword evidence="3" id="KW-0805">Transcription regulation</keyword>
<reference evidence="10 12" key="3">
    <citation type="submission" date="2023-03" db="EMBL/GenBank/DDBJ databases">
        <title>Agriculturally important microbes genome sequencing.</title>
        <authorList>
            <person name="Dunlap C."/>
        </authorList>
    </citation>
    <scope>NUCLEOTIDE SEQUENCE [LARGE SCALE GENOMIC DNA]</scope>
    <source>
        <strain evidence="10 12">CBP-3203</strain>
    </source>
</reference>
<dbReference type="PATRIC" id="fig|1664069.3.peg.185"/>
<proteinExistence type="predicted"/>
<dbReference type="FunFam" id="3.40.50.2300:FF:000134">
    <property type="entry name" value="Autolysin response regulator LytR"/>
    <property type="match status" value="1"/>
</dbReference>
<gene>
    <name evidence="9" type="ORF">AB447_213975</name>
    <name evidence="10" type="ORF">P8828_12020</name>
</gene>
<dbReference type="PANTHER" id="PTHR37299">
    <property type="entry name" value="TRANSCRIPTIONAL REGULATOR-RELATED"/>
    <property type="match status" value="1"/>
</dbReference>
<dbReference type="SMART" id="SM00850">
    <property type="entry name" value="LytTR"/>
    <property type="match status" value="1"/>
</dbReference>
<comment type="caution">
    <text evidence="9">The sequence shown here is derived from an EMBL/GenBank/DDBJ whole genome shotgun (WGS) entry which is preliminary data.</text>
</comment>
<dbReference type="OrthoDB" id="9809318at2"/>
<evidence type="ECO:0000259" key="8">
    <source>
        <dbReference type="PROSITE" id="PS50930"/>
    </source>
</evidence>
<dbReference type="Proteomes" id="UP000036168">
    <property type="component" value="Unassembled WGS sequence"/>
</dbReference>
<evidence type="ECO:0000259" key="7">
    <source>
        <dbReference type="PROSITE" id="PS50110"/>
    </source>
</evidence>
<keyword evidence="12" id="KW-1185">Reference proteome</keyword>
<feature type="modified residue" description="4-aspartylphosphate" evidence="6">
    <location>
        <position position="54"/>
    </location>
</feature>
<dbReference type="InterPro" id="IPR001789">
    <property type="entry name" value="Sig_transdc_resp-reg_receiver"/>
</dbReference>
<dbReference type="SUPFAM" id="SSF52172">
    <property type="entry name" value="CheY-like"/>
    <property type="match status" value="1"/>
</dbReference>
<evidence type="ECO:0000256" key="3">
    <source>
        <dbReference type="ARBA" id="ARBA00023015"/>
    </source>
</evidence>
<organism evidence="9 11">
    <name type="scientific">Bacillus glycinifermentans</name>
    <dbReference type="NCBI Taxonomy" id="1664069"/>
    <lineage>
        <taxon>Bacteria</taxon>
        <taxon>Bacillati</taxon>
        <taxon>Bacillota</taxon>
        <taxon>Bacilli</taxon>
        <taxon>Bacillales</taxon>
        <taxon>Bacillaceae</taxon>
        <taxon>Bacillus</taxon>
    </lineage>
</organism>
<dbReference type="RefSeq" id="WP_048353889.1">
    <property type="nucleotide sequence ID" value="NZ_CP023481.1"/>
</dbReference>
<evidence type="ECO:0000256" key="4">
    <source>
        <dbReference type="ARBA" id="ARBA00023125"/>
    </source>
</evidence>
<dbReference type="Proteomes" id="UP001341297">
    <property type="component" value="Unassembled WGS sequence"/>
</dbReference>